<organism evidence="1 2">
    <name type="scientific">Faecalibacterium taiwanense</name>
    <dbReference type="NCBI Taxonomy" id="3030638"/>
    <lineage>
        <taxon>Bacteria</taxon>
        <taxon>Bacillati</taxon>
        <taxon>Bacillota</taxon>
        <taxon>Clostridia</taxon>
        <taxon>Eubacteriales</taxon>
        <taxon>Oscillospiraceae</taxon>
        <taxon>Faecalibacterium</taxon>
    </lineage>
</organism>
<comment type="caution">
    <text evidence="1">The sequence shown here is derived from an EMBL/GenBank/DDBJ whole genome shotgun (WGS) entry which is preliminary data.</text>
</comment>
<dbReference type="Proteomes" id="UP001379600">
    <property type="component" value="Unassembled WGS sequence"/>
</dbReference>
<keyword evidence="2" id="KW-1185">Reference proteome</keyword>
<reference evidence="1 2" key="1">
    <citation type="submission" date="2024-03" db="EMBL/GenBank/DDBJ databases">
        <authorList>
            <person name="Plomp N."/>
            <person name="Harmsen H.J."/>
        </authorList>
    </citation>
    <scope>NUCLEOTIDE SEQUENCE [LARGE SCALE GENOMIC DNA]</scope>
    <source>
        <strain evidence="1 2">HTF-76H</strain>
    </source>
</reference>
<evidence type="ECO:0000313" key="2">
    <source>
        <dbReference type="Proteomes" id="UP001379600"/>
    </source>
</evidence>
<protein>
    <submittedName>
        <fullName evidence="1">Uncharacterized protein</fullName>
    </submittedName>
</protein>
<proteinExistence type="predicted"/>
<evidence type="ECO:0000313" key="1">
    <source>
        <dbReference type="EMBL" id="MEJ3690638.1"/>
    </source>
</evidence>
<dbReference type="AlphaFoldDB" id="A0AB35Y3E8"/>
<dbReference type="EMBL" id="JBBFKC010000004">
    <property type="protein sequence ID" value="MEJ3690638.1"/>
    <property type="molecule type" value="Genomic_DNA"/>
</dbReference>
<sequence length="89" mass="9917">MKKTESLPSTSALFTCTCGAMPYDAEKRPKGKVGLTRYRRCSRYASDGGWSVVCTRCGRVGERGSTQIDAKAKWNAKRYKYGPLKEGEE</sequence>
<accession>A0AB35Y3E8</accession>
<dbReference type="RefSeq" id="WP_337678989.1">
    <property type="nucleotide sequence ID" value="NZ_JBBFKB010000102.1"/>
</dbReference>
<gene>
    <name evidence="1" type="ORF">WF787_05265</name>
</gene>
<name>A0AB35Y3E8_9FIRM</name>